<dbReference type="GO" id="GO:0050519">
    <property type="term" value="F:holo-citrate lyase synthase activity"/>
    <property type="evidence" value="ECO:0007669"/>
    <property type="project" value="UniProtKB-EC"/>
</dbReference>
<reference evidence="5 6" key="1">
    <citation type="journal article" date="2018" name="Front. Microbiol.">
        <title>Conversion of Methionine to Cysteine in Lactobacillus paracasei Depends on the Highly Mobile cysK-ctl-cysE Gene Cluster.</title>
        <authorList>
            <person name="Wuthrich D."/>
            <person name="Irmler S."/>
            <person name="Berthoud H."/>
            <person name="Guggenbuhl B."/>
            <person name="Eugster E."/>
            <person name="Bruggmann R."/>
        </authorList>
    </citation>
    <scope>NUCLEOTIDE SEQUENCE [LARGE SCALE GENOMIC DNA]</scope>
    <source>
        <strain evidence="5 6">FAM18172</strain>
    </source>
</reference>
<evidence type="ECO:0000256" key="2">
    <source>
        <dbReference type="ARBA" id="ARBA00022679"/>
    </source>
</evidence>
<keyword evidence="2 5" id="KW-0808">Transferase</keyword>
<dbReference type="GO" id="GO:0051191">
    <property type="term" value="P:prosthetic group biosynthetic process"/>
    <property type="evidence" value="ECO:0007669"/>
    <property type="project" value="InterPro"/>
</dbReference>
<dbReference type="Pfam" id="PF03802">
    <property type="entry name" value="CitX"/>
    <property type="match status" value="1"/>
</dbReference>
<dbReference type="Proteomes" id="UP000285532">
    <property type="component" value="Unassembled WGS sequence"/>
</dbReference>
<dbReference type="NCBIfam" id="NF002383">
    <property type="entry name" value="PRK01392.1"/>
    <property type="match status" value="1"/>
</dbReference>
<dbReference type="EC" id="2.7.7.61" evidence="1"/>
<name>A0A422M9S3_LACPA</name>
<proteinExistence type="predicted"/>
<keyword evidence="5" id="KW-0456">Lyase</keyword>
<evidence type="ECO:0000313" key="5">
    <source>
        <dbReference type="EMBL" id="RND85149.1"/>
    </source>
</evidence>
<evidence type="ECO:0000256" key="3">
    <source>
        <dbReference type="ARBA" id="ARBA00022695"/>
    </source>
</evidence>
<dbReference type="InterPro" id="IPR005551">
    <property type="entry name" value="CitX"/>
</dbReference>
<protein>
    <recommendedName>
        <fullName evidence="1">citrate lyase holo-[acyl-carrier protein] synthase</fullName>
        <ecNumber evidence="1">2.7.7.61</ecNumber>
    </recommendedName>
</protein>
<comment type="caution">
    <text evidence="5">The sequence shown here is derived from an EMBL/GenBank/DDBJ whole genome shotgun (WGS) entry which is preliminary data.</text>
</comment>
<evidence type="ECO:0000256" key="4">
    <source>
        <dbReference type="ARBA" id="ARBA00048574"/>
    </source>
</evidence>
<dbReference type="AlphaFoldDB" id="A0A422M9S3"/>
<gene>
    <name evidence="5" type="ORF">FAM18172_01953</name>
</gene>
<evidence type="ECO:0000313" key="6">
    <source>
        <dbReference type="Proteomes" id="UP000285532"/>
    </source>
</evidence>
<sequence>MWFTMFKLTILDGPQVDLGQMLAAKDARVVKERALLVTAPTNTLLHVTLRIPGPVKTGTRIEAVFSAVMQTLTQQLGEAVRSSDIDLLPTGPEAYFLTTLSPLSLKRLMVAFENQQRFCDLLDLDVITLRDAELYQVSRTDLALPPRACLVCGGDAKACARSRRHGLPEVQQVVETIVKESASQTA</sequence>
<dbReference type="NCBIfam" id="TIGR03124">
    <property type="entry name" value="citrate_citX"/>
    <property type="match status" value="1"/>
</dbReference>
<accession>A0A422M9S3</accession>
<evidence type="ECO:0000256" key="1">
    <source>
        <dbReference type="ARBA" id="ARBA00012524"/>
    </source>
</evidence>
<keyword evidence="3 5" id="KW-0548">Nucleotidyltransferase</keyword>
<organism evidence="5 6">
    <name type="scientific">Lacticaseibacillus paracasei</name>
    <name type="common">Lactobacillus paracasei</name>
    <dbReference type="NCBI Taxonomy" id="1597"/>
    <lineage>
        <taxon>Bacteria</taxon>
        <taxon>Bacillati</taxon>
        <taxon>Bacillota</taxon>
        <taxon>Bacilli</taxon>
        <taxon>Lactobacillales</taxon>
        <taxon>Lactobacillaceae</taxon>
        <taxon>Lacticaseibacillus</taxon>
    </lineage>
</organism>
<dbReference type="GO" id="GO:0016829">
    <property type="term" value="F:lyase activity"/>
    <property type="evidence" value="ECO:0007669"/>
    <property type="project" value="UniProtKB-KW"/>
</dbReference>
<comment type="catalytic activity">
    <reaction evidence="4">
        <text>apo-[citrate lyase ACP] + 2'-(5''-triphospho-alpha-D-ribosyl)-3'-dephospho-CoA = holo-[citrate lyase ACP] + diphosphate</text>
        <dbReference type="Rhea" id="RHEA:16333"/>
        <dbReference type="Rhea" id="RHEA-COMP:10157"/>
        <dbReference type="Rhea" id="RHEA-COMP:10158"/>
        <dbReference type="ChEBI" id="CHEBI:29999"/>
        <dbReference type="ChEBI" id="CHEBI:33019"/>
        <dbReference type="ChEBI" id="CHEBI:61378"/>
        <dbReference type="ChEBI" id="CHEBI:82683"/>
        <dbReference type="EC" id="2.7.7.61"/>
    </reaction>
</comment>
<dbReference type="EMBL" id="LKFU01000067">
    <property type="protein sequence ID" value="RND85149.1"/>
    <property type="molecule type" value="Genomic_DNA"/>
</dbReference>